<comment type="caution">
    <text evidence="3">The sequence shown here is derived from an EMBL/GenBank/DDBJ whole genome shotgun (WGS) entry which is preliminary data.</text>
</comment>
<dbReference type="EMBL" id="JAWRVI010000039">
    <property type="protein sequence ID" value="KAK4086585.1"/>
    <property type="molecule type" value="Genomic_DNA"/>
</dbReference>
<reference evidence="3 4" key="1">
    <citation type="journal article" date="2024" name="Microbiol. Resour. Announc.">
        <title>Genome annotations for the ascomycete fungi Trichoderma harzianum, Trichoderma aggressivum, and Purpureocillium lilacinum.</title>
        <authorList>
            <person name="Beijen E.P.W."/>
            <person name="Ohm R.A."/>
        </authorList>
    </citation>
    <scope>NUCLEOTIDE SEQUENCE [LARGE SCALE GENOMIC DNA]</scope>
    <source>
        <strain evidence="3 4">CBS 150709</strain>
    </source>
</reference>
<dbReference type="CDD" id="cd00067">
    <property type="entry name" value="GAL4"/>
    <property type="match status" value="1"/>
</dbReference>
<protein>
    <submittedName>
        <fullName evidence="3">Transcriptional regulator family: Fungal Specific TF</fullName>
    </submittedName>
</protein>
<dbReference type="PANTHER" id="PTHR47657">
    <property type="entry name" value="STEROL REGULATORY ELEMENT-BINDING PROTEIN ECM22"/>
    <property type="match status" value="1"/>
</dbReference>
<dbReference type="Pfam" id="PF11951">
    <property type="entry name" value="Fungal_trans_2"/>
    <property type="match status" value="1"/>
</dbReference>
<evidence type="ECO:0000313" key="3">
    <source>
        <dbReference type="EMBL" id="KAK4086585.1"/>
    </source>
</evidence>
<feature type="region of interest" description="Disordered" evidence="2">
    <location>
        <begin position="695"/>
        <end position="736"/>
    </location>
</feature>
<evidence type="ECO:0000313" key="4">
    <source>
        <dbReference type="Proteomes" id="UP001287286"/>
    </source>
</evidence>
<feature type="region of interest" description="Disordered" evidence="2">
    <location>
        <begin position="50"/>
        <end position="90"/>
    </location>
</feature>
<dbReference type="InterPro" id="IPR052400">
    <property type="entry name" value="Zn2-C6_fungal_TF"/>
</dbReference>
<evidence type="ECO:0000256" key="2">
    <source>
        <dbReference type="SAM" id="MobiDB-lite"/>
    </source>
</evidence>
<dbReference type="Proteomes" id="UP001287286">
    <property type="component" value="Unassembled WGS sequence"/>
</dbReference>
<keyword evidence="4" id="KW-1185">Reference proteome</keyword>
<feature type="region of interest" description="Disordered" evidence="2">
    <location>
        <begin position="463"/>
        <end position="488"/>
    </location>
</feature>
<dbReference type="PANTHER" id="PTHR47657:SF14">
    <property type="entry name" value="ZN(2)-C6 FUNGAL-TYPE DOMAIN-CONTAINING PROTEIN"/>
    <property type="match status" value="1"/>
</dbReference>
<feature type="compositionally biased region" description="Polar residues" evidence="2">
    <location>
        <begin position="77"/>
        <end position="90"/>
    </location>
</feature>
<dbReference type="InterPro" id="IPR021858">
    <property type="entry name" value="Fun_TF"/>
</dbReference>
<proteinExistence type="predicted"/>
<sequence>MAGNGVIHRVSEAVAALLDWASGRRAACDEATKTHWAEGNVACGPCDKSATPLGRRSADAHRPLAAGRRGRDGGESIRSSPSTLFSTPSVLSNRRGRQWGWWVASGCPAGMQRDAAAVGTPCARRDSPARRPFGSRSTYVLLPGARQTPTTVGLTGGRRGRRSRMAPFPIEHMGNCQRRMRSAAYNIGVIRAHASCGWSRNTAMDTLHCIVSQARYCASVEPLPGPADAEGHLGGQRRLIRALNPPRPPTRSVTWRGIVTGVLPPTHPRPSTGNVHLPLPLALCMSLTEPRPLCLGKAASKVHVGNGGLGYGRRRESKPEPWALRACVPGCCADGTGGVRWIEALAAARDTGERCDDQLARASTSLLPVMLVAAMQLSPAPPVVFSGLSIGNDTCERPSGAIAMEPHRRPRRVPAPRRPQPLPPAARDMQLSDKPKAPWVPWAGMWARRIYRLDDPSAALPPPAAPHWPRLQRPLGGPEALHSPPTTASPIETLAPAAPDVAVLNNTRTLSGTWNLIFRLQAKGRRRFHPFLLLHRLKDPVTASDASAIATQAATCSIIAAVSVSVLFARTSHPQLPAPAQSSPQRPCLEVAQQPASSIAVNSHILSRRAPGRDAAPTLAQKVSRRVSQVQASQDQGEAFQAELARACGGPFLTCDETSRTLDVPCDEVHPRCGNCVKHGVPCDFESRAPLDDLAALTPGADDKSAMSPSSTSATPAAAPKPLSPQQSPNAVPATPTIPQADVAVVSPSPRHIDRFLELRLLHHFTTSTASTLFTTQQPTNEDVWQRAVPQIAFQGKDYLMDAVLSVAALHLRTQHPNDKALIRASHAYAASTLAEYCASLERGITADNAEALFLTATLIAFQSTASRIFAKDDGDADAAEPNNRYTLPMPWFHAFQGVKTIVASSWQWIRNSEVVKAVIDSQPSFQLDLNPRGPKSFFGHLLDGLDDELATENRFQITATSQAYSHAVSVLNWAHKNKYAPATLAFPASVSRRFVELVEEKRPRALAILACFFALLKRMDNVWWLGDVARREVMGLVSLFESGSSWWRHLEWPVRIAHWEGSTIPPDVWGAECEEQPQADKGFVETMMSHIELLTKMTNPVAAQTSPTMSVAGDFGLTAAPLD</sequence>
<gene>
    <name evidence="3" type="ORF">Purlil1_8975</name>
</gene>
<feature type="compositionally biased region" description="Low complexity" evidence="2">
    <location>
        <begin position="706"/>
        <end position="725"/>
    </location>
</feature>
<accession>A0ABR0BRE6</accession>
<feature type="region of interest" description="Disordered" evidence="2">
    <location>
        <begin position="407"/>
        <end position="431"/>
    </location>
</feature>
<name>A0ABR0BRE6_PURLI</name>
<dbReference type="InterPro" id="IPR001138">
    <property type="entry name" value="Zn2Cys6_DnaBD"/>
</dbReference>
<keyword evidence="1" id="KW-0539">Nucleus</keyword>
<evidence type="ECO:0000256" key="1">
    <source>
        <dbReference type="ARBA" id="ARBA00023242"/>
    </source>
</evidence>
<organism evidence="3 4">
    <name type="scientific">Purpureocillium lilacinum</name>
    <name type="common">Paecilomyces lilacinus</name>
    <dbReference type="NCBI Taxonomy" id="33203"/>
    <lineage>
        <taxon>Eukaryota</taxon>
        <taxon>Fungi</taxon>
        <taxon>Dikarya</taxon>
        <taxon>Ascomycota</taxon>
        <taxon>Pezizomycotina</taxon>
        <taxon>Sordariomycetes</taxon>
        <taxon>Hypocreomycetidae</taxon>
        <taxon>Hypocreales</taxon>
        <taxon>Ophiocordycipitaceae</taxon>
        <taxon>Purpureocillium</taxon>
    </lineage>
</organism>